<comment type="caution">
    <text evidence="1">The sequence shown here is derived from an EMBL/GenBank/DDBJ whole genome shotgun (WGS) entry which is preliminary data.</text>
</comment>
<reference evidence="1 2" key="1">
    <citation type="submission" date="2023-08" db="EMBL/GenBank/DDBJ databases">
        <title>Genome sequencing of plant associated microbes to promote plant fitness in Sorghum bicolor and Oryza sativa.</title>
        <authorList>
            <person name="Coleman-Derr D."/>
        </authorList>
    </citation>
    <scope>NUCLEOTIDE SEQUENCE [LARGE SCALE GENOMIC DNA]</scope>
    <source>
        <strain evidence="1 2">SLBN-33</strain>
    </source>
</reference>
<organism evidence="1 2">
    <name type="scientific">Paraburkholderia graminis</name>
    <dbReference type="NCBI Taxonomy" id="60548"/>
    <lineage>
        <taxon>Bacteria</taxon>
        <taxon>Pseudomonadati</taxon>
        <taxon>Pseudomonadota</taxon>
        <taxon>Betaproteobacteria</taxon>
        <taxon>Burkholderiales</taxon>
        <taxon>Burkholderiaceae</taxon>
        <taxon>Paraburkholderia</taxon>
    </lineage>
</organism>
<gene>
    <name evidence="1" type="ORF">QF025_006823</name>
</gene>
<dbReference type="Proteomes" id="UP001245184">
    <property type="component" value="Unassembled WGS sequence"/>
</dbReference>
<sequence>MRGKTQTYVEYMVMKDFIQIVSIQSISSSAYLSEARSLQTGGVTGKQPNHLVERSFGLVTESNYQDYAAAAMGKKDVPGVDEAFLAAIESSPEAETYVSAS</sequence>
<evidence type="ECO:0000313" key="1">
    <source>
        <dbReference type="EMBL" id="MDR6208022.1"/>
    </source>
</evidence>
<dbReference type="AlphaFoldDB" id="A0ABD5CS31"/>
<proteinExistence type="predicted"/>
<name>A0ABD5CS31_9BURK</name>
<accession>A0ABD5CS31</accession>
<protein>
    <submittedName>
        <fullName evidence="1">Uncharacterized protein</fullName>
    </submittedName>
</protein>
<evidence type="ECO:0000313" key="2">
    <source>
        <dbReference type="Proteomes" id="UP001245184"/>
    </source>
</evidence>
<dbReference type="EMBL" id="JAVIZN010000003">
    <property type="protein sequence ID" value="MDR6208022.1"/>
    <property type="molecule type" value="Genomic_DNA"/>
</dbReference>